<evidence type="ECO:0000313" key="2">
    <source>
        <dbReference type="Proteomes" id="UP000095287"/>
    </source>
</evidence>
<dbReference type="CDD" id="cd09917">
    <property type="entry name" value="F-box_SF"/>
    <property type="match status" value="1"/>
</dbReference>
<dbReference type="InterPro" id="IPR001810">
    <property type="entry name" value="F-box_dom"/>
</dbReference>
<dbReference type="WBParaSite" id="L893_g14304.t1">
    <property type="protein sequence ID" value="L893_g14304.t1"/>
    <property type="gene ID" value="L893_g14304"/>
</dbReference>
<accession>A0A1I7YA80</accession>
<sequence>MAFPKIRFRTLRKTLKSEKPAPDSNIYHTLPSTSTAPQPTTAFDFVSDFVILQILKSLDVHELLKVRLVSKRLNNIVQRHSEQLAKVERSGFVLIGLPGDKTSFLGASNYEPQDVAVPIRHMDQGLRHVAIRDAPQDVAVPIRHMDQGLRHVAIRDAVTVEGVHMDYRACQMMQRSFRCHIPKLEIYGGQIDVDSATFCKLVCRWNVSDLSVGDLNVSRQLIDDRFFRVNRQLRNFSAAFSDKQMLPALTDATLEKWWVNENWPSTLVLKNCQTSITNDGIIALVKGLVYFARSRALTVGGSCDSEPILWDFGIICDSQQEMVKSVNSLFPNTASIVEEGSELLVLVEENTPIRLKIAYYPRDCPHSDSDC</sequence>
<proteinExistence type="predicted"/>
<reference evidence="3" key="1">
    <citation type="submission" date="2016-11" db="UniProtKB">
        <authorList>
            <consortium name="WormBaseParasite"/>
        </authorList>
    </citation>
    <scope>IDENTIFICATION</scope>
</reference>
<dbReference type="InterPro" id="IPR036047">
    <property type="entry name" value="F-box-like_dom_sf"/>
</dbReference>
<organism evidence="2 3">
    <name type="scientific">Steinernema glaseri</name>
    <dbReference type="NCBI Taxonomy" id="37863"/>
    <lineage>
        <taxon>Eukaryota</taxon>
        <taxon>Metazoa</taxon>
        <taxon>Ecdysozoa</taxon>
        <taxon>Nematoda</taxon>
        <taxon>Chromadorea</taxon>
        <taxon>Rhabditida</taxon>
        <taxon>Tylenchina</taxon>
        <taxon>Panagrolaimomorpha</taxon>
        <taxon>Strongyloidoidea</taxon>
        <taxon>Steinernematidae</taxon>
        <taxon>Steinernema</taxon>
    </lineage>
</organism>
<name>A0A1I7YA80_9BILA</name>
<dbReference type="AlphaFoldDB" id="A0A1I7YA80"/>
<evidence type="ECO:0000259" key="1">
    <source>
        <dbReference type="PROSITE" id="PS50181"/>
    </source>
</evidence>
<dbReference type="Pfam" id="PF00646">
    <property type="entry name" value="F-box"/>
    <property type="match status" value="1"/>
</dbReference>
<evidence type="ECO:0000313" key="3">
    <source>
        <dbReference type="WBParaSite" id="L893_g14304.t1"/>
    </source>
</evidence>
<feature type="domain" description="F-box" evidence="1">
    <location>
        <begin position="40"/>
        <end position="87"/>
    </location>
</feature>
<keyword evidence="2" id="KW-1185">Reference proteome</keyword>
<protein>
    <submittedName>
        <fullName evidence="3">F-box domain-containing protein</fullName>
    </submittedName>
</protein>
<dbReference type="SUPFAM" id="SSF81383">
    <property type="entry name" value="F-box domain"/>
    <property type="match status" value="1"/>
</dbReference>
<dbReference type="PROSITE" id="PS50181">
    <property type="entry name" value="FBOX"/>
    <property type="match status" value="1"/>
</dbReference>
<dbReference type="Proteomes" id="UP000095287">
    <property type="component" value="Unplaced"/>
</dbReference>